<dbReference type="InterPro" id="IPR050953">
    <property type="entry name" value="N4_N6_ade-DNA_methylase"/>
</dbReference>
<evidence type="ECO:0000256" key="1">
    <source>
        <dbReference type="ARBA" id="ARBA00011900"/>
    </source>
</evidence>
<dbReference type="Pfam" id="PF20473">
    <property type="entry name" value="MmeI_Mtase"/>
    <property type="match status" value="1"/>
</dbReference>
<keyword evidence="2 7" id="KW-0489">Methyltransferase</keyword>
<feature type="region of interest" description="Disordered" evidence="5">
    <location>
        <begin position="1139"/>
        <end position="1158"/>
    </location>
</feature>
<reference evidence="7 8" key="1">
    <citation type="submission" date="2019-09" db="EMBL/GenBank/DDBJ databases">
        <title>Phylogeny of genus Pseudoclavibacter and closely related genus.</title>
        <authorList>
            <person name="Li Y."/>
        </authorList>
    </citation>
    <scope>NUCLEOTIDE SEQUENCE [LARGE SCALE GENOMIC DNA]</scope>
    <source>
        <strain evidence="7 8">DSM 23821</strain>
    </source>
</reference>
<organism evidence="7 8">
    <name type="scientific">Pseudoclavibacter chungangensis</name>
    <dbReference type="NCBI Taxonomy" id="587635"/>
    <lineage>
        <taxon>Bacteria</taxon>
        <taxon>Bacillati</taxon>
        <taxon>Actinomycetota</taxon>
        <taxon>Actinomycetes</taxon>
        <taxon>Micrococcales</taxon>
        <taxon>Microbacteriaceae</taxon>
        <taxon>Pseudoclavibacter</taxon>
    </lineage>
</organism>
<dbReference type="InterPro" id="IPR046816">
    <property type="entry name" value="MmeI_Mtase"/>
</dbReference>
<evidence type="ECO:0000256" key="2">
    <source>
        <dbReference type="ARBA" id="ARBA00022603"/>
    </source>
</evidence>
<dbReference type="SUPFAM" id="SSF53335">
    <property type="entry name" value="S-adenosyl-L-methionine-dependent methyltransferases"/>
    <property type="match status" value="1"/>
</dbReference>
<evidence type="ECO:0000313" key="8">
    <source>
        <dbReference type="Proteomes" id="UP000467240"/>
    </source>
</evidence>
<dbReference type="EMBL" id="WBJZ01000005">
    <property type="protein sequence ID" value="KAB1659688.1"/>
    <property type="molecule type" value="Genomic_DNA"/>
</dbReference>
<dbReference type="InterPro" id="IPR029063">
    <property type="entry name" value="SAM-dependent_MTases_sf"/>
</dbReference>
<dbReference type="EC" id="2.1.1.72" evidence="1"/>
<protein>
    <recommendedName>
        <fullName evidence="1">site-specific DNA-methyltransferase (adenine-specific)</fullName>
        <ecNumber evidence="1">2.1.1.72</ecNumber>
    </recommendedName>
</protein>
<feature type="domain" description="MmeI-like DNA-methyltransferase" evidence="6">
    <location>
        <begin position="580"/>
        <end position="662"/>
    </location>
</feature>
<dbReference type="GO" id="GO:0009007">
    <property type="term" value="F:site-specific DNA-methyltransferase (adenine-specific) activity"/>
    <property type="evidence" value="ECO:0007669"/>
    <property type="project" value="UniProtKB-EC"/>
</dbReference>
<comment type="catalytic activity">
    <reaction evidence="4">
        <text>a 2'-deoxyadenosine in DNA + S-adenosyl-L-methionine = an N(6)-methyl-2'-deoxyadenosine in DNA + S-adenosyl-L-homocysteine + H(+)</text>
        <dbReference type="Rhea" id="RHEA:15197"/>
        <dbReference type="Rhea" id="RHEA-COMP:12418"/>
        <dbReference type="Rhea" id="RHEA-COMP:12419"/>
        <dbReference type="ChEBI" id="CHEBI:15378"/>
        <dbReference type="ChEBI" id="CHEBI:57856"/>
        <dbReference type="ChEBI" id="CHEBI:59789"/>
        <dbReference type="ChEBI" id="CHEBI:90615"/>
        <dbReference type="ChEBI" id="CHEBI:90616"/>
        <dbReference type="EC" id="2.1.1.72"/>
    </reaction>
</comment>
<sequence length="1551" mass="172178">MSSDAIIVGEGWLSEHYVTTDAKSQSFQSRVLARVAAWTALTDEGHESTRSRFSAERVALERVFASLGEDELREPAAIERELYAPLRQVLGYEANGVRLEAHGPVRFVHRVGEQGEPVLALVDARPVDSLDELLAKDADTLLEPYLPDGEHTRRGDVVHSAARALSTLFVADDGPQFAIVFAGAWLLLAERERWPEGRYLAIDLQLVVERNDTKRGGEIDRALACLGAEGFERGDEGSSWWQSVLEESVTHTVGVSQDLREGVRLSIELIANDVVAQRARLGLAPLPAESAQPLAKQSLRFLYRILFLLYAEASPELDVLPVGASEYEEGYSLDRLRELTLVPLSTERSEEGRHLYDSLAVLFRLVDQGHGVARAADAADGDSGSDGSDADAAWDGGAIAEHVTEGLVFNSLRADLFLPAATALIDEVGLSDRALQQVLQHLLLSKAQKGRDRGFISYADLGINQLGAVYEGLMSYTGFFAEQDLFEVAKNGDAHKGSWVVPVERSSDIEPQDFVQAIDAVTGETRAVVHRRGTFVFRLAGRERQQSASYYTPEVLTRFTVGQALAELLDQDGETTPADDILRMSVCEPALGSGAFAIEAVRQLAAEYLTRKQRELGRRIDPDRYPRELQRVKASIALHQVYGVDLNATAVELAEVSLWLDTMSDELQAPWFGLHLRRGNSLIGARRAVYAESQLDRRAWLSAVPHDVPVAELAEDLAAGRPSASTAGKIHHFLLPADGWGSAVDAKEAKTLAPEALQTLKAWRKRVLVKPSKAQTKQLVALARRVEVLWRYALRRLEIAEREVRRPIRVWGASDPGRTGAVSREQIERSLADADGAYRRLRRVMDAWCALWFWPLTDTLTRGATPPGLDEWVAGLTAILGVHAEVKPTAAAQGQTPLGLARDWNALGVEERLELDFAQAKPIAEVLDEHPWLGVCERIAEQQGFFHWELDFATVFAGGGFELQLGNPPWVRPRSDVEALLAEGNPWFQLAVKPTQAQLRAKREQTLALPGITELVLDGTTDVAGIAAFVGDATNYPHLAGLQPDLYRCFMERVWWAASGRGISALIHLESHFTDEKAGALRRASYEHLRRHWQFINELKLFEIQDQKRYGVNVYGAAAKDVSFLSAVSLYHPDTVERSIRHDGSGPAPGIKDDSGNWDTRPHAERIVRVTDDVLASWHAVLESDDVPVRATRMVYTVNRAASDVLAKLGRRQRLSSLGLAFSAGWHEKNDRTRGRFDVEWGRPDTWDDVILQGSHIFVGNPFYKSPNPSMLHNTDWSSVDLERLDADAIPITSYKPVGDRKVYDANYTHWGEDHDPARAHYRLAWRNMAANTGERTLIAALIPPGAAHVDGLYSLGAPRAESATLVMIAGFFSSLLLDFAVRVAPKSTIRAGVASRLPVVPEHCLTSELLLRTARLQCMSEAYAPLWESGLGFVQGDSWANSEIQSREPLMPTDMTHWHRHVPLRRALLRRQAQLEIDVLVALELGVTIDELCAIYRTQFPVLRGYDRKRDFYDDEGRLVGPGQGGRTRDREADMREAYAHFERILKERS</sequence>
<keyword evidence="3 7" id="KW-0808">Transferase</keyword>
<evidence type="ECO:0000256" key="4">
    <source>
        <dbReference type="ARBA" id="ARBA00047942"/>
    </source>
</evidence>
<dbReference type="PANTHER" id="PTHR33841:SF1">
    <property type="entry name" value="DNA METHYLTRANSFERASE A"/>
    <property type="match status" value="1"/>
</dbReference>
<keyword evidence="8" id="KW-1185">Reference proteome</keyword>
<evidence type="ECO:0000259" key="6">
    <source>
        <dbReference type="Pfam" id="PF20473"/>
    </source>
</evidence>
<evidence type="ECO:0000256" key="3">
    <source>
        <dbReference type="ARBA" id="ARBA00022679"/>
    </source>
</evidence>
<dbReference type="Gene3D" id="3.40.50.150">
    <property type="entry name" value="Vaccinia Virus protein VP39"/>
    <property type="match status" value="1"/>
</dbReference>
<proteinExistence type="predicted"/>
<dbReference type="PANTHER" id="PTHR33841">
    <property type="entry name" value="DNA METHYLTRANSFERASE YEEA-RELATED"/>
    <property type="match status" value="1"/>
</dbReference>
<evidence type="ECO:0000313" key="7">
    <source>
        <dbReference type="EMBL" id="KAB1659688.1"/>
    </source>
</evidence>
<evidence type="ECO:0000256" key="5">
    <source>
        <dbReference type="SAM" id="MobiDB-lite"/>
    </source>
</evidence>
<dbReference type="OrthoDB" id="4280289at2"/>
<dbReference type="Proteomes" id="UP000467240">
    <property type="component" value="Unassembled WGS sequence"/>
</dbReference>
<name>A0A7J5BZ99_9MICO</name>
<comment type="caution">
    <text evidence="7">The sequence shown here is derived from an EMBL/GenBank/DDBJ whole genome shotgun (WGS) entry which is preliminary data.</text>
</comment>
<dbReference type="GO" id="GO:0032259">
    <property type="term" value="P:methylation"/>
    <property type="evidence" value="ECO:0007669"/>
    <property type="project" value="UniProtKB-KW"/>
</dbReference>
<dbReference type="RefSeq" id="WP_158039852.1">
    <property type="nucleotide sequence ID" value="NZ_JACCFV010000001.1"/>
</dbReference>
<gene>
    <name evidence="7" type="ORF">F8O01_05375</name>
</gene>
<accession>A0A7J5BZ99</accession>